<dbReference type="AlphaFoldDB" id="A0A8S1AY23"/>
<reference evidence="3 4" key="1">
    <citation type="submission" date="2020-04" db="EMBL/GenBank/DDBJ databases">
        <authorList>
            <person name="Wallbank WR R."/>
            <person name="Pardo Diaz C."/>
            <person name="Kozak K."/>
            <person name="Martin S."/>
            <person name="Jiggins C."/>
            <person name="Moest M."/>
            <person name="Warren A I."/>
            <person name="Byers J.R.P. K."/>
            <person name="Montejo-Kovacevich G."/>
            <person name="Yen C E."/>
        </authorList>
    </citation>
    <scope>NUCLEOTIDE SEQUENCE [LARGE SCALE GENOMIC DNA]</scope>
</reference>
<dbReference type="EMBL" id="CADEBC010000561">
    <property type="protein sequence ID" value="CAB3253676.1"/>
    <property type="molecule type" value="Genomic_DNA"/>
</dbReference>
<name>A0A8S1AY23_ARCPL</name>
<accession>A0A8S1AY23</accession>
<evidence type="ECO:0000313" key="4">
    <source>
        <dbReference type="Proteomes" id="UP000494256"/>
    </source>
</evidence>
<protein>
    <submittedName>
        <fullName evidence="2">Uncharacterized protein</fullName>
    </submittedName>
</protein>
<dbReference type="Proteomes" id="UP000494256">
    <property type="component" value="Unassembled WGS sequence"/>
</dbReference>
<dbReference type="EMBL" id="CADEBD010000171">
    <property type="protein sequence ID" value="CAB3223893.1"/>
    <property type="molecule type" value="Genomic_DNA"/>
</dbReference>
<proteinExistence type="predicted"/>
<comment type="caution">
    <text evidence="2">The sequence shown here is derived from an EMBL/GenBank/DDBJ whole genome shotgun (WGS) entry which is preliminary data.</text>
</comment>
<evidence type="ECO:0000313" key="3">
    <source>
        <dbReference type="Proteomes" id="UP000494106"/>
    </source>
</evidence>
<sequence length="85" mass="9523">MAYYFYVVALRSSPCEPRRRNHSIQPSKPCSRGFGIVILYKSLSLCANNIKNRDNLKRSSRLQSCSKGFAEPALSVIQLSLSSVL</sequence>
<evidence type="ECO:0000313" key="2">
    <source>
        <dbReference type="EMBL" id="CAB3253676.1"/>
    </source>
</evidence>
<keyword evidence="3" id="KW-1185">Reference proteome</keyword>
<gene>
    <name evidence="2" type="ORF">APLA_LOCUS14235</name>
    <name evidence="1" type="ORF">APLA_LOCUS1613</name>
</gene>
<organism evidence="2 3">
    <name type="scientific">Arctia plantaginis</name>
    <name type="common">Wood tiger moth</name>
    <name type="synonym">Phalaena plantaginis</name>
    <dbReference type="NCBI Taxonomy" id="874455"/>
    <lineage>
        <taxon>Eukaryota</taxon>
        <taxon>Metazoa</taxon>
        <taxon>Ecdysozoa</taxon>
        <taxon>Arthropoda</taxon>
        <taxon>Hexapoda</taxon>
        <taxon>Insecta</taxon>
        <taxon>Pterygota</taxon>
        <taxon>Neoptera</taxon>
        <taxon>Endopterygota</taxon>
        <taxon>Lepidoptera</taxon>
        <taxon>Glossata</taxon>
        <taxon>Ditrysia</taxon>
        <taxon>Noctuoidea</taxon>
        <taxon>Erebidae</taxon>
        <taxon>Arctiinae</taxon>
        <taxon>Arctia</taxon>
    </lineage>
</organism>
<dbReference type="Proteomes" id="UP000494106">
    <property type="component" value="Unassembled WGS sequence"/>
</dbReference>
<evidence type="ECO:0000313" key="1">
    <source>
        <dbReference type="EMBL" id="CAB3223893.1"/>
    </source>
</evidence>